<proteinExistence type="predicted"/>
<organism evidence="1 2">
    <name type="scientific">Trichinella spiralis</name>
    <name type="common">Trichina worm</name>
    <dbReference type="NCBI Taxonomy" id="6334"/>
    <lineage>
        <taxon>Eukaryota</taxon>
        <taxon>Metazoa</taxon>
        <taxon>Ecdysozoa</taxon>
        <taxon>Nematoda</taxon>
        <taxon>Enoplea</taxon>
        <taxon>Dorylaimia</taxon>
        <taxon>Trichinellida</taxon>
        <taxon>Trichinellidae</taxon>
        <taxon>Trichinella</taxon>
    </lineage>
</organism>
<dbReference type="EMBL" id="JYDH01000058">
    <property type="protein sequence ID" value="KRY35045.1"/>
    <property type="molecule type" value="Genomic_DNA"/>
</dbReference>
<keyword evidence="2" id="KW-1185">Reference proteome</keyword>
<accession>A0A0V1BDD3</accession>
<dbReference type="AlphaFoldDB" id="A0A0V1BDD3"/>
<evidence type="ECO:0000313" key="2">
    <source>
        <dbReference type="Proteomes" id="UP000054776"/>
    </source>
</evidence>
<dbReference type="Proteomes" id="UP000054776">
    <property type="component" value="Unassembled WGS sequence"/>
</dbReference>
<dbReference type="InParanoid" id="A0A0V1BDD3"/>
<reference evidence="1 2" key="1">
    <citation type="submission" date="2015-01" db="EMBL/GenBank/DDBJ databases">
        <title>Evolution of Trichinella species and genotypes.</title>
        <authorList>
            <person name="Korhonen P.K."/>
            <person name="Edoardo P."/>
            <person name="Giuseppe L.R."/>
            <person name="Gasser R.B."/>
        </authorList>
    </citation>
    <scope>NUCLEOTIDE SEQUENCE [LARGE SCALE GENOMIC DNA]</scope>
    <source>
        <strain evidence="1">ISS3</strain>
    </source>
</reference>
<sequence>MEFTYLGCCEKCHHCDDAFGFSGPCSRSKADKPLHFGASGYRPTPLPCNQQDCNGVPGVLSGSFESSSAQYGVRLLWRYPNQHINHQWNTNMRTSPLPIEIKHFFYL</sequence>
<evidence type="ECO:0000313" key="1">
    <source>
        <dbReference type="EMBL" id="KRY35045.1"/>
    </source>
</evidence>
<protein>
    <submittedName>
        <fullName evidence="1">Uncharacterized protein</fullName>
    </submittedName>
</protein>
<comment type="caution">
    <text evidence="1">The sequence shown here is derived from an EMBL/GenBank/DDBJ whole genome shotgun (WGS) entry which is preliminary data.</text>
</comment>
<name>A0A0V1BDD3_TRISP</name>
<gene>
    <name evidence="1" type="ORF">T01_7078</name>
</gene>